<feature type="domain" description="Histidine kinase" evidence="16">
    <location>
        <begin position="415"/>
        <end position="652"/>
    </location>
</feature>
<evidence type="ECO:0000256" key="9">
    <source>
        <dbReference type="ARBA" id="ARBA00022741"/>
    </source>
</evidence>
<feature type="domain" description="CheW-like" evidence="17">
    <location>
        <begin position="654"/>
        <end position="787"/>
    </location>
</feature>
<dbReference type="PATRIC" id="fig|907348.3.peg.1806"/>
<dbReference type="CDD" id="cd00088">
    <property type="entry name" value="HPT"/>
    <property type="match status" value="1"/>
</dbReference>
<evidence type="ECO:0000256" key="15">
    <source>
        <dbReference type="SAM" id="MobiDB-lite"/>
    </source>
</evidence>
<dbReference type="SMART" id="SM00387">
    <property type="entry name" value="HATPase_c"/>
    <property type="match status" value="1"/>
</dbReference>
<keyword evidence="10 19" id="KW-0418">Kinase</keyword>
<dbReference type="InterPro" id="IPR051315">
    <property type="entry name" value="Bact_Chemotaxis_CheA"/>
</dbReference>
<feature type="modified residue" description="Phosphohistidine" evidence="14">
    <location>
        <position position="55"/>
    </location>
</feature>
<dbReference type="InterPro" id="IPR036061">
    <property type="entry name" value="CheW-like_dom_sf"/>
</dbReference>
<keyword evidence="12" id="KW-0902">Two-component regulatory system</keyword>
<dbReference type="Gene3D" id="2.30.30.40">
    <property type="entry name" value="SH3 Domains"/>
    <property type="match status" value="1"/>
</dbReference>
<dbReference type="InterPro" id="IPR004105">
    <property type="entry name" value="CheA-like_dim"/>
</dbReference>
<evidence type="ECO:0000256" key="14">
    <source>
        <dbReference type="PROSITE-ProRule" id="PRU00110"/>
    </source>
</evidence>
<dbReference type="Proteomes" id="UP000003571">
    <property type="component" value="Unassembled WGS sequence"/>
</dbReference>
<evidence type="ECO:0000256" key="3">
    <source>
        <dbReference type="ARBA" id="ARBA00012438"/>
    </source>
</evidence>
<evidence type="ECO:0000256" key="7">
    <source>
        <dbReference type="ARBA" id="ARBA00022553"/>
    </source>
</evidence>
<feature type="compositionally biased region" description="Low complexity" evidence="15">
    <location>
        <begin position="136"/>
        <end position="159"/>
    </location>
</feature>
<dbReference type="PROSITE" id="PS50109">
    <property type="entry name" value="HIS_KIN"/>
    <property type="match status" value="1"/>
</dbReference>
<dbReference type="InterPro" id="IPR036641">
    <property type="entry name" value="HPT_dom_sf"/>
</dbReference>
<dbReference type="PRINTS" id="PR00344">
    <property type="entry name" value="BCTRLSENSOR"/>
</dbReference>
<evidence type="ECO:0000256" key="6">
    <source>
        <dbReference type="ARBA" id="ARBA00022500"/>
    </source>
</evidence>
<keyword evidence="8" id="KW-0808">Transferase</keyword>
<dbReference type="Pfam" id="PF07194">
    <property type="entry name" value="P2"/>
    <property type="match status" value="1"/>
</dbReference>
<dbReference type="InterPro" id="IPR037006">
    <property type="entry name" value="CheA-like_homodim_sf"/>
</dbReference>
<dbReference type="Gene3D" id="1.20.120.160">
    <property type="entry name" value="HPT domain"/>
    <property type="match status" value="1"/>
</dbReference>
<dbReference type="Pfam" id="PF02518">
    <property type="entry name" value="HATPase_c"/>
    <property type="match status" value="1"/>
</dbReference>
<dbReference type="PROSITE" id="PS50894">
    <property type="entry name" value="HPT"/>
    <property type="match status" value="1"/>
</dbReference>
<evidence type="ECO:0000256" key="5">
    <source>
        <dbReference type="ARBA" id="ARBA00022490"/>
    </source>
</evidence>
<dbReference type="SUPFAM" id="SSF50341">
    <property type="entry name" value="CheW-like"/>
    <property type="match status" value="1"/>
</dbReference>
<comment type="caution">
    <text evidence="19">The sequence shown here is derived from an EMBL/GenBank/DDBJ whole genome shotgun (WGS) entry which is preliminary data.</text>
</comment>
<dbReference type="SMART" id="SM01231">
    <property type="entry name" value="H-kinase_dim"/>
    <property type="match status" value="1"/>
</dbReference>
<dbReference type="InterPro" id="IPR005467">
    <property type="entry name" value="His_kinase_dom"/>
</dbReference>
<dbReference type="FunFam" id="2.30.30.40:FF:000048">
    <property type="entry name" value="Chemotaxis protein CheA, putative"/>
    <property type="match status" value="1"/>
</dbReference>
<sequence>MFCMSDYLDATNEELLKDYFSESEQMVDNLESNILAIEQDPNNHDAIDEIFRAAHTLKGNSATVEFTEISHFAHTMEDLLDEVRSDRVKVTEDVVDTLLTALDVIKAMLESRTNGSIYGESVDEISNKIRSMIPDGSGKSKAAPAPSKPAAAPAQQSAPSSASSGEIVVALSEYELAELKQGCTDGQKLWAVNVVFDENNPMNSVGGIQIYAALKNRGTILKTEPDFEELYEDEFHREVVYYIASSNDANQIEDTAFMDDVTISVDAKCLDNAVSKEVVGDRNYAAETPAPKPAPAPAAQKPAVEQKAEEKPAAPAAGGEQKAPAKAPAKGAPASGHAQQSSILRVDSKRIDYLLNLISETVITKAAFNQSATHLADMLVNFQTLDASFKEKVRKMFEQLPQYLDEIQNGVAVKDIKTNILNEFGDIANYFDSFETKFKDLNSKFHSSTQNLGRIAGELQEGVMKIRMVPISQIFDRFPRVVRDLQRDLGKKVTLQIEGEETELDKTVIDDLMDPIMHCVRNSVDHGIESPEKRRAAGKDETGTVLLKAANEGNMIIIDVIDDGGGIDVEKVKAKAVSKGLIHPNKVLNDQEAAQLIFMPGFSTADKITNVSGRGVGLDVVKTMIDKLNGTVNVTTEKGKGSKFSIRLPLTLAIIQGLLVRVGREVYSIPIASVIESVRVKKSEINTIDNYEVLNVRNEVVSVLRLSRLFNIRTKEEGEYCFVVIVGSQEKKIGIMVDNLIGEEDVVIKPLRDQFTQSPGIAGASILGDGSVSLIIDVTQLLELGVRQEIEARQENSLAD</sequence>
<dbReference type="eggNOG" id="COG0643">
    <property type="taxonomic scope" value="Bacteria"/>
</dbReference>
<dbReference type="GO" id="GO:0000155">
    <property type="term" value="F:phosphorelay sensor kinase activity"/>
    <property type="evidence" value="ECO:0007669"/>
    <property type="project" value="InterPro"/>
</dbReference>
<evidence type="ECO:0000259" key="16">
    <source>
        <dbReference type="PROSITE" id="PS50109"/>
    </source>
</evidence>
<keyword evidence="5" id="KW-0963">Cytoplasm</keyword>
<evidence type="ECO:0000256" key="4">
    <source>
        <dbReference type="ARBA" id="ARBA00021495"/>
    </source>
</evidence>
<feature type="region of interest" description="Disordered" evidence="15">
    <location>
        <begin position="285"/>
        <end position="341"/>
    </location>
</feature>
<dbReference type="Pfam" id="PF02895">
    <property type="entry name" value="H-kinase_dim"/>
    <property type="match status" value="1"/>
</dbReference>
<dbReference type="InterPro" id="IPR002545">
    <property type="entry name" value="CheW-lke_dom"/>
</dbReference>
<dbReference type="InterPro" id="IPR036890">
    <property type="entry name" value="HATPase_C_sf"/>
</dbReference>
<dbReference type="SUPFAM" id="SSF55052">
    <property type="entry name" value="CheY-binding domain of CheA"/>
    <property type="match status" value="1"/>
</dbReference>
<dbReference type="SMART" id="SM00073">
    <property type="entry name" value="HPT"/>
    <property type="match status" value="1"/>
</dbReference>
<keyword evidence="6" id="KW-0145">Chemotaxis</keyword>
<feature type="domain" description="HPt" evidence="18">
    <location>
        <begin position="8"/>
        <end position="112"/>
    </location>
</feature>
<dbReference type="Gene3D" id="3.30.70.1110">
    <property type="entry name" value="Histidine kinase CheA-like, P2 response regulator-binding domain"/>
    <property type="match status" value="1"/>
</dbReference>
<dbReference type="GO" id="GO:0005737">
    <property type="term" value="C:cytoplasm"/>
    <property type="evidence" value="ECO:0007669"/>
    <property type="project" value="UniProtKB-SubCell"/>
</dbReference>
<comment type="subcellular location">
    <subcellularLocation>
        <location evidence="2">Cytoplasm</location>
    </subcellularLocation>
</comment>
<dbReference type="InterPro" id="IPR008207">
    <property type="entry name" value="Sig_transdc_His_kin_Hpt_dom"/>
</dbReference>
<dbReference type="Pfam" id="PF01627">
    <property type="entry name" value="Hpt"/>
    <property type="match status" value="1"/>
</dbReference>
<evidence type="ECO:0000256" key="11">
    <source>
        <dbReference type="ARBA" id="ARBA00022840"/>
    </source>
</evidence>
<dbReference type="PANTHER" id="PTHR43395">
    <property type="entry name" value="SENSOR HISTIDINE KINASE CHEA"/>
    <property type="match status" value="1"/>
</dbReference>
<dbReference type="InterPro" id="IPR037052">
    <property type="entry name" value="CheA-like_P2_sf"/>
</dbReference>
<dbReference type="SUPFAM" id="SSF55874">
    <property type="entry name" value="ATPase domain of HSP90 chaperone/DNA topoisomerase II/histidine kinase"/>
    <property type="match status" value="1"/>
</dbReference>
<evidence type="ECO:0000256" key="2">
    <source>
        <dbReference type="ARBA" id="ARBA00004496"/>
    </source>
</evidence>
<keyword evidence="20" id="KW-1185">Reference proteome</keyword>
<dbReference type="Pfam" id="PF01584">
    <property type="entry name" value="CheW"/>
    <property type="match status" value="1"/>
</dbReference>
<comment type="function">
    <text evidence="13">Involved in the transmission of sensory signals from the chemoreceptors to the flagellar motors. CheA is autophosphorylated; it can transfer its phosphate group to either CheB or CheY.</text>
</comment>
<dbReference type="PROSITE" id="PS50851">
    <property type="entry name" value="CHEW"/>
    <property type="match status" value="1"/>
</dbReference>
<dbReference type="InterPro" id="IPR010808">
    <property type="entry name" value="CheA_P2-bd"/>
</dbReference>
<evidence type="ECO:0000256" key="10">
    <source>
        <dbReference type="ARBA" id="ARBA00022777"/>
    </source>
</evidence>
<protein>
    <recommendedName>
        <fullName evidence="4">Chemotaxis protein CheA</fullName>
        <ecNumber evidence="3">2.7.13.3</ecNumber>
    </recommendedName>
</protein>
<dbReference type="CDD" id="cd00731">
    <property type="entry name" value="CheA_reg"/>
    <property type="match status" value="1"/>
</dbReference>
<evidence type="ECO:0000313" key="19">
    <source>
        <dbReference type="EMBL" id="EIC01555.1"/>
    </source>
</evidence>
<organism evidence="19 20">
    <name type="scientific">Treponema saccharophilum DSM 2985</name>
    <dbReference type="NCBI Taxonomy" id="907348"/>
    <lineage>
        <taxon>Bacteria</taxon>
        <taxon>Pseudomonadati</taxon>
        <taxon>Spirochaetota</taxon>
        <taxon>Spirochaetia</taxon>
        <taxon>Spirochaetales</taxon>
        <taxon>Treponemataceae</taxon>
        <taxon>Treponema</taxon>
    </lineage>
</organism>
<proteinExistence type="predicted"/>
<evidence type="ECO:0000256" key="8">
    <source>
        <dbReference type="ARBA" id="ARBA00022679"/>
    </source>
</evidence>
<dbReference type="InterPro" id="IPR004358">
    <property type="entry name" value="Sig_transdc_His_kin-like_C"/>
</dbReference>
<dbReference type="eggNOG" id="COG2198">
    <property type="taxonomic scope" value="Bacteria"/>
</dbReference>
<dbReference type="EMBL" id="AGRW01000049">
    <property type="protein sequence ID" value="EIC01555.1"/>
    <property type="molecule type" value="Genomic_DNA"/>
</dbReference>
<feature type="compositionally biased region" description="Low complexity" evidence="15">
    <location>
        <begin position="313"/>
        <end position="334"/>
    </location>
</feature>
<evidence type="ECO:0000256" key="1">
    <source>
        <dbReference type="ARBA" id="ARBA00000085"/>
    </source>
</evidence>
<accession>H7ELL4</accession>
<gene>
    <name evidence="19" type="ORF">TresaDRAFT_1164</name>
</gene>
<dbReference type="FunFam" id="3.30.565.10:FF:000016">
    <property type="entry name" value="Chemotaxis protein CheA, putative"/>
    <property type="match status" value="1"/>
</dbReference>
<keyword evidence="7 14" id="KW-0597">Phosphoprotein</keyword>
<evidence type="ECO:0000256" key="12">
    <source>
        <dbReference type="ARBA" id="ARBA00023012"/>
    </source>
</evidence>
<dbReference type="STRING" id="907348.TresaDRAFT_1164"/>
<dbReference type="GO" id="GO:0005524">
    <property type="term" value="F:ATP binding"/>
    <property type="evidence" value="ECO:0007669"/>
    <property type="project" value="UniProtKB-KW"/>
</dbReference>
<evidence type="ECO:0000259" key="18">
    <source>
        <dbReference type="PROSITE" id="PS50894"/>
    </source>
</evidence>
<name>H7ELL4_9SPIR</name>
<reference evidence="19 20" key="1">
    <citation type="submission" date="2011-09" db="EMBL/GenBank/DDBJ databases">
        <title>The draft genome of Treponema saccharophilum DSM 2985.</title>
        <authorList>
            <consortium name="US DOE Joint Genome Institute (JGI-PGF)"/>
            <person name="Lucas S."/>
            <person name="Copeland A."/>
            <person name="Lapidus A."/>
            <person name="Glavina del Rio T."/>
            <person name="Dalin E."/>
            <person name="Tice H."/>
            <person name="Bruce D."/>
            <person name="Goodwin L."/>
            <person name="Pitluck S."/>
            <person name="Peters L."/>
            <person name="Kyrpides N."/>
            <person name="Mavromatis K."/>
            <person name="Ivanova N."/>
            <person name="Markowitz V."/>
            <person name="Cheng J.-F."/>
            <person name="Hugenholtz P."/>
            <person name="Woyke T."/>
            <person name="Wu D."/>
            <person name="Gronow S."/>
            <person name="Wellnitz S."/>
            <person name="Brambilla E."/>
            <person name="Klenk H.-P."/>
            <person name="Eisen J.A."/>
        </authorList>
    </citation>
    <scope>NUCLEOTIDE SEQUENCE [LARGE SCALE GENOMIC DNA]</scope>
    <source>
        <strain evidence="19 20">DSM 2985</strain>
    </source>
</reference>
<dbReference type="GO" id="GO:0006935">
    <property type="term" value="P:chemotaxis"/>
    <property type="evidence" value="ECO:0007669"/>
    <property type="project" value="UniProtKB-KW"/>
</dbReference>
<evidence type="ECO:0000313" key="20">
    <source>
        <dbReference type="Proteomes" id="UP000003571"/>
    </source>
</evidence>
<evidence type="ECO:0000259" key="17">
    <source>
        <dbReference type="PROSITE" id="PS50851"/>
    </source>
</evidence>
<feature type="region of interest" description="Disordered" evidence="15">
    <location>
        <begin position="130"/>
        <end position="159"/>
    </location>
</feature>
<dbReference type="Gene3D" id="3.30.565.10">
    <property type="entry name" value="Histidine kinase-like ATPase, C-terminal domain"/>
    <property type="match status" value="1"/>
</dbReference>
<evidence type="ECO:0000256" key="13">
    <source>
        <dbReference type="ARBA" id="ARBA00035100"/>
    </source>
</evidence>
<dbReference type="EC" id="2.7.13.3" evidence="3"/>
<dbReference type="PANTHER" id="PTHR43395:SF10">
    <property type="entry name" value="CHEMOTAXIS PROTEIN CHEA"/>
    <property type="match status" value="1"/>
</dbReference>
<dbReference type="InterPro" id="IPR035891">
    <property type="entry name" value="CheY-binding_CheA"/>
</dbReference>
<dbReference type="AlphaFoldDB" id="H7ELL4"/>
<dbReference type="Gene3D" id="1.10.287.560">
    <property type="entry name" value="Histidine kinase CheA-like, homodimeric domain"/>
    <property type="match status" value="1"/>
</dbReference>
<dbReference type="CDD" id="cd16916">
    <property type="entry name" value="HATPase_CheA-like"/>
    <property type="match status" value="1"/>
</dbReference>
<keyword evidence="9" id="KW-0547">Nucleotide-binding</keyword>
<dbReference type="SMART" id="SM00260">
    <property type="entry name" value="CheW"/>
    <property type="match status" value="1"/>
</dbReference>
<dbReference type="SUPFAM" id="SSF47226">
    <property type="entry name" value="Histidine-containing phosphotransfer domain, HPT domain"/>
    <property type="match status" value="1"/>
</dbReference>
<comment type="catalytic activity">
    <reaction evidence="1">
        <text>ATP + protein L-histidine = ADP + protein N-phospho-L-histidine.</text>
        <dbReference type="EC" id="2.7.13.3"/>
    </reaction>
</comment>
<dbReference type="InterPro" id="IPR003594">
    <property type="entry name" value="HATPase_dom"/>
</dbReference>
<keyword evidence="11" id="KW-0067">ATP-binding</keyword>